<keyword evidence="1" id="KW-1133">Transmembrane helix</keyword>
<organism evidence="2 3">
    <name type="scientific">Puccinia sorghi</name>
    <dbReference type="NCBI Taxonomy" id="27349"/>
    <lineage>
        <taxon>Eukaryota</taxon>
        <taxon>Fungi</taxon>
        <taxon>Dikarya</taxon>
        <taxon>Basidiomycota</taxon>
        <taxon>Pucciniomycotina</taxon>
        <taxon>Pucciniomycetes</taxon>
        <taxon>Pucciniales</taxon>
        <taxon>Pucciniaceae</taxon>
        <taxon>Puccinia</taxon>
    </lineage>
</organism>
<gene>
    <name evidence="2" type="ORF">VP01_1050g3</name>
</gene>
<reference evidence="2 3" key="1">
    <citation type="submission" date="2015-08" db="EMBL/GenBank/DDBJ databases">
        <title>Next Generation Sequencing and Analysis of the Genome of Puccinia sorghi L Schw, the Causal Agent of Maize Common Rust.</title>
        <authorList>
            <person name="Rochi L."/>
            <person name="Burguener G."/>
            <person name="Darino M."/>
            <person name="Turjanski A."/>
            <person name="Kreff E."/>
            <person name="Dieguez M.J."/>
            <person name="Sacco F."/>
        </authorList>
    </citation>
    <scope>NUCLEOTIDE SEQUENCE [LARGE SCALE GENOMIC DNA]</scope>
    <source>
        <strain evidence="2 3">RO10H11247</strain>
    </source>
</reference>
<protein>
    <submittedName>
        <fullName evidence="2">Uncharacterized protein</fullName>
    </submittedName>
</protein>
<evidence type="ECO:0000313" key="2">
    <source>
        <dbReference type="EMBL" id="KNZ64239.1"/>
    </source>
</evidence>
<keyword evidence="1" id="KW-0472">Membrane</keyword>
<evidence type="ECO:0000256" key="1">
    <source>
        <dbReference type="SAM" id="Phobius"/>
    </source>
</evidence>
<dbReference type="Proteomes" id="UP000037035">
    <property type="component" value="Unassembled WGS sequence"/>
</dbReference>
<name>A0A0L6VU45_9BASI</name>
<feature type="transmembrane region" description="Helical" evidence="1">
    <location>
        <begin position="315"/>
        <end position="336"/>
    </location>
</feature>
<feature type="transmembrane region" description="Helical" evidence="1">
    <location>
        <begin position="286"/>
        <end position="306"/>
    </location>
</feature>
<dbReference type="AlphaFoldDB" id="A0A0L6VU45"/>
<sequence>MFEVIGVKMVPQVSLNPKLLRQDGINHNSGTMKDQYMFEGICVNLETHKGQESSSVSKLTGAENPVLEPVNLALKGMQKQQEVLQSLVQAGYTTKPIAAFKATLCLLWKHQFCCHSGTPTSGPTTHKEDIRAQHTQIILPMPLRYFWMHSNQPQGFHWVEVCWSRGGPHLDQGARVIPDGSCSDLITTRAQHVVELTKTYKHILIKKLTYGQGIVNINILLMEIKIKIVMDEEDVRTQFESFTDLMSKRHWEHIIEPTVIKRDDNKICEEHVSRTGTSISKLGLDYVIQLSVPVVFLLILNFVFFLHSPPGMPHVYLDSALVILFSLTLCSFYFHLTFSQVCSLFLQPVSRTVRVTHSYCCLKPSSSFMKLISHRMMRNFMIPYPPIQRTWRFETCRGQIGVLKTRARFTRPETCTDHRDRRLRRSQRAERSSTSS</sequence>
<keyword evidence="1" id="KW-0812">Transmembrane</keyword>
<proteinExistence type="predicted"/>
<dbReference type="VEuPathDB" id="FungiDB:VP01_1050g3"/>
<dbReference type="EMBL" id="LAVV01000566">
    <property type="protein sequence ID" value="KNZ64239.1"/>
    <property type="molecule type" value="Genomic_DNA"/>
</dbReference>
<accession>A0A0L6VU45</accession>
<comment type="caution">
    <text evidence="2">The sequence shown here is derived from an EMBL/GenBank/DDBJ whole genome shotgun (WGS) entry which is preliminary data.</text>
</comment>
<keyword evidence="3" id="KW-1185">Reference proteome</keyword>
<evidence type="ECO:0000313" key="3">
    <source>
        <dbReference type="Proteomes" id="UP000037035"/>
    </source>
</evidence>